<comment type="similarity">
    <text evidence="4">Belongs to the alkaline phosphatase family.</text>
</comment>
<dbReference type="GO" id="GO:0004035">
    <property type="term" value="F:alkaline phosphatase activity"/>
    <property type="evidence" value="ECO:0007669"/>
    <property type="project" value="UniProtKB-EC"/>
</dbReference>
<dbReference type="PANTHER" id="PTHR11596">
    <property type="entry name" value="ALKALINE PHOSPHATASE"/>
    <property type="match status" value="1"/>
</dbReference>
<evidence type="ECO:0000256" key="4">
    <source>
        <dbReference type="RuleBase" id="RU003946"/>
    </source>
</evidence>
<dbReference type="InParanoid" id="A0A1S4KUU8"/>
<dbReference type="VEuPathDB" id="VectorBase:ISCW004677"/>
<dbReference type="EMBL" id="ABJB010307863">
    <property type="status" value="NOT_ANNOTATED_CDS"/>
    <property type="molecule type" value="Genomic_DNA"/>
</dbReference>
<dbReference type="GO" id="GO:0046872">
    <property type="term" value="F:metal ion binding"/>
    <property type="evidence" value="ECO:0007669"/>
    <property type="project" value="UniProtKB-KW"/>
</dbReference>
<dbReference type="Gene3D" id="3.40.720.10">
    <property type="entry name" value="Alkaline Phosphatase, subunit A"/>
    <property type="match status" value="1"/>
</dbReference>
<dbReference type="EMBL" id="ABJB010587607">
    <property type="status" value="NOT_ANNOTATED_CDS"/>
    <property type="molecule type" value="Genomic_DNA"/>
</dbReference>
<dbReference type="EnsemblMetazoa" id="ISCW004677-RA">
    <property type="protein sequence ID" value="ISCW004677-PA"/>
    <property type="gene ID" value="ISCW004677"/>
</dbReference>
<dbReference type="PANTHER" id="PTHR11596:SF5">
    <property type="entry name" value="ALKALINE PHOSPHATASE"/>
    <property type="match status" value="1"/>
</dbReference>
<dbReference type="PRINTS" id="PR00113">
    <property type="entry name" value="ALKPHPHTASE"/>
</dbReference>
<organism evidence="5 6">
    <name type="scientific">Ixodes scapularis</name>
    <name type="common">Black-legged tick</name>
    <name type="synonym">Deer tick</name>
    <dbReference type="NCBI Taxonomy" id="6945"/>
    <lineage>
        <taxon>Eukaryota</taxon>
        <taxon>Metazoa</taxon>
        <taxon>Ecdysozoa</taxon>
        <taxon>Arthropoda</taxon>
        <taxon>Chelicerata</taxon>
        <taxon>Arachnida</taxon>
        <taxon>Acari</taxon>
        <taxon>Parasitiformes</taxon>
        <taxon>Ixodida</taxon>
        <taxon>Ixodoidea</taxon>
        <taxon>Ixodidae</taxon>
        <taxon>Ixodinae</taxon>
        <taxon>Ixodes</taxon>
    </lineage>
</organism>
<name>A0A1S4KUU8_IXOSC</name>
<sequence length="126" mass="14145">MKWAQDSGKWTGVVTTTRVTEATPAAAYAHSGHRYWTSKVPKGCEAEDIAYQLVHQEPGSKLRVVMGGGRDSFLNRTGRGSEHGYRVDGRNLTDDWVRKKKSTGEYVRTRDELLKIDANKTDYILG</sequence>
<dbReference type="VEuPathDB" id="VectorBase:ISCI004677"/>
<dbReference type="Pfam" id="PF00245">
    <property type="entry name" value="Alk_phosphatase"/>
    <property type="match status" value="1"/>
</dbReference>
<evidence type="ECO:0000256" key="2">
    <source>
        <dbReference type="ARBA" id="ARBA00022553"/>
    </source>
</evidence>
<dbReference type="SUPFAM" id="SSF53649">
    <property type="entry name" value="Alkaline phosphatase-like"/>
    <property type="match status" value="1"/>
</dbReference>
<dbReference type="EMBL" id="ABJB011127571">
    <property type="status" value="NOT_ANNOTATED_CDS"/>
    <property type="molecule type" value="Genomic_DNA"/>
</dbReference>
<dbReference type="Proteomes" id="UP000001555">
    <property type="component" value="Unassembled WGS sequence"/>
</dbReference>
<evidence type="ECO:0000256" key="1">
    <source>
        <dbReference type="ARBA" id="ARBA00012647"/>
    </source>
</evidence>
<keyword evidence="3" id="KW-0460">Magnesium</keyword>
<proteinExistence type="inferred from homology"/>
<accession>A0A1S4KUU8</accession>
<dbReference type="EC" id="3.1.3.1" evidence="1"/>
<reference evidence="6" key="1">
    <citation type="submission" date="2008-03" db="EMBL/GenBank/DDBJ databases">
        <title>Annotation of Ixodes scapularis.</title>
        <authorList>
            <consortium name="Ixodes scapularis Genome Project Consortium"/>
            <person name="Caler E."/>
            <person name="Hannick L.I."/>
            <person name="Bidwell S."/>
            <person name="Joardar V."/>
            <person name="Thiagarajan M."/>
            <person name="Amedeo P."/>
            <person name="Galinsky K.J."/>
            <person name="Schobel S."/>
            <person name="Inman J."/>
            <person name="Hostetler J."/>
            <person name="Miller J."/>
            <person name="Hammond M."/>
            <person name="Megy K."/>
            <person name="Lawson D."/>
            <person name="Kodira C."/>
            <person name="Sutton G."/>
            <person name="Meyer J."/>
            <person name="Hill C.A."/>
            <person name="Birren B."/>
            <person name="Nene V."/>
            <person name="Collins F."/>
            <person name="Alarcon-Chaidez F."/>
            <person name="Wikel S."/>
            <person name="Strausberg R."/>
        </authorList>
    </citation>
    <scope>NUCLEOTIDE SEQUENCE [LARGE SCALE GENOMIC DNA]</scope>
    <source>
        <strain evidence="6">Wikel</strain>
    </source>
</reference>
<dbReference type="InterPro" id="IPR001952">
    <property type="entry name" value="Alkaline_phosphatase"/>
</dbReference>
<dbReference type="InterPro" id="IPR017850">
    <property type="entry name" value="Alkaline_phosphatase_core_sf"/>
</dbReference>
<keyword evidence="3" id="KW-0479">Metal-binding</keyword>
<keyword evidence="2" id="KW-0597">Phosphoprotein</keyword>
<comment type="cofactor">
    <cofactor evidence="3">
        <name>Mg(2+)</name>
        <dbReference type="ChEBI" id="CHEBI:18420"/>
    </cofactor>
    <text evidence="3">Binds 1 Mg(2+) ion.</text>
</comment>
<feature type="binding site" evidence="3">
    <location>
        <position position="23"/>
    </location>
    <ligand>
        <name>Mg(2+)</name>
        <dbReference type="ChEBI" id="CHEBI:18420"/>
    </ligand>
</feature>
<protein>
    <recommendedName>
        <fullName evidence="1">alkaline phosphatase</fullName>
        <ecNumber evidence="1">3.1.3.1</ecNumber>
    </recommendedName>
</protein>
<evidence type="ECO:0000256" key="3">
    <source>
        <dbReference type="PIRSR" id="PIRSR601952-2"/>
    </source>
</evidence>
<evidence type="ECO:0000313" key="5">
    <source>
        <dbReference type="EnsemblMetazoa" id="ISCW004677-PA"/>
    </source>
</evidence>
<reference evidence="5" key="2">
    <citation type="submission" date="2020-05" db="UniProtKB">
        <authorList>
            <consortium name="EnsemblMetazoa"/>
        </authorList>
    </citation>
    <scope>IDENTIFICATION</scope>
    <source>
        <strain evidence="5">wikel</strain>
    </source>
</reference>
<dbReference type="AlphaFoldDB" id="A0A1S4KUU8"/>
<evidence type="ECO:0000313" key="6">
    <source>
        <dbReference type="Proteomes" id="UP000001555"/>
    </source>
</evidence>
<keyword evidence="6" id="KW-1185">Reference proteome</keyword>